<evidence type="ECO:0000256" key="1">
    <source>
        <dbReference type="SAM" id="Phobius"/>
    </source>
</evidence>
<keyword evidence="1" id="KW-0812">Transmembrane</keyword>
<feature type="non-terminal residue" evidence="2">
    <location>
        <position position="215"/>
    </location>
</feature>
<feature type="transmembrane region" description="Helical" evidence="1">
    <location>
        <begin position="20"/>
        <end position="48"/>
    </location>
</feature>
<gene>
    <name evidence="2" type="ORF">g.49298</name>
</gene>
<accession>A0A1B6M9A5</accession>
<organism evidence="2">
    <name type="scientific">Graphocephala atropunctata</name>
    <dbReference type="NCBI Taxonomy" id="36148"/>
    <lineage>
        <taxon>Eukaryota</taxon>
        <taxon>Metazoa</taxon>
        <taxon>Ecdysozoa</taxon>
        <taxon>Arthropoda</taxon>
        <taxon>Hexapoda</taxon>
        <taxon>Insecta</taxon>
        <taxon>Pterygota</taxon>
        <taxon>Neoptera</taxon>
        <taxon>Paraneoptera</taxon>
        <taxon>Hemiptera</taxon>
        <taxon>Auchenorrhyncha</taxon>
        <taxon>Membracoidea</taxon>
        <taxon>Cicadellidae</taxon>
        <taxon>Cicadellinae</taxon>
        <taxon>Cicadellini</taxon>
        <taxon>Graphocephala</taxon>
    </lineage>
</organism>
<name>A0A1B6M9A5_9HEMI</name>
<evidence type="ECO:0000313" key="2">
    <source>
        <dbReference type="EMBL" id="JAT32507.1"/>
    </source>
</evidence>
<proteinExistence type="predicted"/>
<keyword evidence="1" id="KW-0472">Membrane</keyword>
<dbReference type="AlphaFoldDB" id="A0A1B6M9A5"/>
<keyword evidence="1" id="KW-1133">Transmembrane helix</keyword>
<protein>
    <submittedName>
        <fullName evidence="2">Uncharacterized protein</fullName>
    </submittedName>
</protein>
<dbReference type="EMBL" id="GEBQ01007470">
    <property type="protein sequence ID" value="JAT32507.1"/>
    <property type="molecule type" value="Transcribed_RNA"/>
</dbReference>
<reference evidence="2" key="1">
    <citation type="submission" date="2015-11" db="EMBL/GenBank/DDBJ databases">
        <title>De novo transcriptome assembly of four potential Pierce s Disease insect vectors from Arizona vineyards.</title>
        <authorList>
            <person name="Tassone E.E."/>
        </authorList>
    </citation>
    <scope>NUCLEOTIDE SEQUENCE</scope>
</reference>
<sequence length="215" mass="24712">MLTNYCFLPKPLSPHAPAKHYSFLLLTPLDTVVCFVLVISFLVHYSYVYSFTTMNREQHSDDLRRFLFDISEGNQLTDNEDNVLGLDDDVFRDSDIDNFLNSVFDDSDREDILTTSNITSPNVQDQDPVSPISNISNCSNCNWNHEDVFKPEDFTFDSSNSGIQFDIRQIFEVHHIPREEREIVPAPRVARHDAAAVGKHPLRLTGRHFPRPIQT</sequence>